<name>A0A919H1D6_9ACTN</name>
<sequence>MTTRTLSSTSQQLPHPLVPARPYPAKHPSLKAGSRQSPGNEGACAGGFRPSPDPLPHLGRSRTAADRNDPVGGHAVGPAGGRVRTGTIRPTARDRAREGGRAPTETIRPSARSGGRVGAAAPATGAGAARR</sequence>
<evidence type="ECO:0000313" key="3">
    <source>
        <dbReference type="Proteomes" id="UP000600026"/>
    </source>
</evidence>
<proteinExistence type="predicted"/>
<protein>
    <submittedName>
        <fullName evidence="2">Uncharacterized protein</fullName>
    </submittedName>
</protein>
<feature type="region of interest" description="Disordered" evidence="1">
    <location>
        <begin position="1"/>
        <end position="131"/>
    </location>
</feature>
<organism evidence="2 3">
    <name type="scientific">Streptomyces xanthophaeus</name>
    <dbReference type="NCBI Taxonomy" id="67385"/>
    <lineage>
        <taxon>Bacteria</taxon>
        <taxon>Bacillati</taxon>
        <taxon>Actinomycetota</taxon>
        <taxon>Actinomycetes</taxon>
        <taxon>Kitasatosporales</taxon>
        <taxon>Streptomycetaceae</taxon>
        <taxon>Streptomyces</taxon>
    </lineage>
</organism>
<keyword evidence="3" id="KW-1185">Reference proteome</keyword>
<feature type="compositionally biased region" description="Basic and acidic residues" evidence="1">
    <location>
        <begin position="91"/>
        <end position="100"/>
    </location>
</feature>
<comment type="caution">
    <text evidence="2">The sequence shown here is derived from an EMBL/GenBank/DDBJ whole genome shotgun (WGS) entry which is preliminary data.</text>
</comment>
<feature type="compositionally biased region" description="Low complexity" evidence="1">
    <location>
        <begin position="108"/>
        <end position="131"/>
    </location>
</feature>
<reference evidence="2" key="1">
    <citation type="submission" date="2020-09" db="EMBL/GenBank/DDBJ databases">
        <title>Whole genome shotgun sequence of Streptomyces xanthophaeus NBRC 12829.</title>
        <authorList>
            <person name="Komaki H."/>
            <person name="Tamura T."/>
        </authorList>
    </citation>
    <scope>NUCLEOTIDE SEQUENCE</scope>
    <source>
        <strain evidence="2">NBRC 12829</strain>
    </source>
</reference>
<evidence type="ECO:0000313" key="2">
    <source>
        <dbReference type="EMBL" id="GHI88035.1"/>
    </source>
</evidence>
<gene>
    <name evidence="2" type="ORF">Sxan_53990</name>
</gene>
<dbReference type="EMBL" id="BNEE01000006">
    <property type="protein sequence ID" value="GHI88035.1"/>
    <property type="molecule type" value="Genomic_DNA"/>
</dbReference>
<accession>A0A919H1D6</accession>
<feature type="compositionally biased region" description="Low complexity" evidence="1">
    <location>
        <begin position="1"/>
        <end position="13"/>
    </location>
</feature>
<dbReference type="Proteomes" id="UP000600026">
    <property type="component" value="Unassembled WGS sequence"/>
</dbReference>
<dbReference type="AlphaFoldDB" id="A0A919H1D6"/>
<evidence type="ECO:0000256" key="1">
    <source>
        <dbReference type="SAM" id="MobiDB-lite"/>
    </source>
</evidence>